<gene>
    <name evidence="2" type="ORF">ACFQ5X_36175</name>
</gene>
<evidence type="ECO:0000259" key="1">
    <source>
        <dbReference type="Pfam" id="PF12680"/>
    </source>
</evidence>
<dbReference type="RefSeq" id="WP_381238541.1">
    <property type="nucleotide sequence ID" value="NZ_JBHSKH010000057.1"/>
</dbReference>
<evidence type="ECO:0000313" key="3">
    <source>
        <dbReference type="Proteomes" id="UP001597058"/>
    </source>
</evidence>
<dbReference type="SUPFAM" id="SSF54427">
    <property type="entry name" value="NTF2-like"/>
    <property type="match status" value="1"/>
</dbReference>
<dbReference type="EMBL" id="JBHTMM010000073">
    <property type="protein sequence ID" value="MFD1311237.1"/>
    <property type="molecule type" value="Genomic_DNA"/>
</dbReference>
<name>A0ABW3XNR3_9ACTN</name>
<dbReference type="InterPro" id="IPR037401">
    <property type="entry name" value="SnoaL-like"/>
</dbReference>
<sequence>MNSNSDLQKKYEEIVLSYFRLVDQGDPAIFDLFTDDAQMFFPKFGIATGKAQIAAFAQGFAGAIASIQHDESGLHVMASGNHVVVEGAGKGTLTSGATFPDDDPTSGMFCNVFEFEGEHIKRLHIYEDPDFARTHTDGVNWGASVRESL</sequence>
<protein>
    <submittedName>
        <fullName evidence="2">Nuclear transport factor 2 family protein</fullName>
    </submittedName>
</protein>
<evidence type="ECO:0000313" key="2">
    <source>
        <dbReference type="EMBL" id="MFD1311237.1"/>
    </source>
</evidence>
<dbReference type="Pfam" id="PF12680">
    <property type="entry name" value="SnoaL_2"/>
    <property type="match status" value="1"/>
</dbReference>
<keyword evidence="3" id="KW-1185">Reference proteome</keyword>
<accession>A0ABW3XNR3</accession>
<feature type="domain" description="SnoaL-like" evidence="1">
    <location>
        <begin position="17"/>
        <end position="122"/>
    </location>
</feature>
<comment type="caution">
    <text evidence="2">The sequence shown here is derived from an EMBL/GenBank/DDBJ whole genome shotgun (WGS) entry which is preliminary data.</text>
</comment>
<dbReference type="Proteomes" id="UP001597058">
    <property type="component" value="Unassembled WGS sequence"/>
</dbReference>
<organism evidence="2 3">
    <name type="scientific">Streptomyces kaempferi</name>
    <dbReference type="NCBI Taxonomy" id="333725"/>
    <lineage>
        <taxon>Bacteria</taxon>
        <taxon>Bacillati</taxon>
        <taxon>Actinomycetota</taxon>
        <taxon>Actinomycetes</taxon>
        <taxon>Kitasatosporales</taxon>
        <taxon>Streptomycetaceae</taxon>
        <taxon>Streptomyces</taxon>
    </lineage>
</organism>
<dbReference type="Gene3D" id="3.10.450.50">
    <property type="match status" value="1"/>
</dbReference>
<proteinExistence type="predicted"/>
<dbReference type="InterPro" id="IPR032710">
    <property type="entry name" value="NTF2-like_dom_sf"/>
</dbReference>
<reference evidence="3" key="1">
    <citation type="journal article" date="2019" name="Int. J. Syst. Evol. Microbiol.">
        <title>The Global Catalogue of Microorganisms (GCM) 10K type strain sequencing project: providing services to taxonomists for standard genome sequencing and annotation.</title>
        <authorList>
            <consortium name="The Broad Institute Genomics Platform"/>
            <consortium name="The Broad Institute Genome Sequencing Center for Infectious Disease"/>
            <person name="Wu L."/>
            <person name="Ma J."/>
        </authorList>
    </citation>
    <scope>NUCLEOTIDE SEQUENCE [LARGE SCALE GENOMIC DNA]</scope>
    <source>
        <strain evidence="3">CGMCC 4.7020</strain>
    </source>
</reference>